<gene>
    <name evidence="2" type="ORF">INT48_007208</name>
</gene>
<name>A0A8H7VRZ9_9FUNG</name>
<dbReference type="GO" id="GO:0032434">
    <property type="term" value="P:regulation of proteasomal ubiquitin-dependent protein catabolic process"/>
    <property type="evidence" value="ECO:0007669"/>
    <property type="project" value="TreeGrafter"/>
</dbReference>
<keyword evidence="3" id="KW-1185">Reference proteome</keyword>
<dbReference type="GO" id="GO:0061666">
    <property type="term" value="F:UFM1 ligase activity"/>
    <property type="evidence" value="ECO:0007669"/>
    <property type="project" value="InterPro"/>
</dbReference>
<dbReference type="InterPro" id="IPR056579">
    <property type="entry name" value="Ufl1_N"/>
</dbReference>
<evidence type="ECO:0000259" key="1">
    <source>
        <dbReference type="Pfam" id="PF09743"/>
    </source>
</evidence>
<comment type="caution">
    <text evidence="2">The sequence shown here is derived from an EMBL/GenBank/DDBJ whole genome shotgun (WGS) entry which is preliminary data.</text>
</comment>
<organism evidence="2 3">
    <name type="scientific">Thamnidium elegans</name>
    <dbReference type="NCBI Taxonomy" id="101142"/>
    <lineage>
        <taxon>Eukaryota</taxon>
        <taxon>Fungi</taxon>
        <taxon>Fungi incertae sedis</taxon>
        <taxon>Mucoromycota</taxon>
        <taxon>Mucoromycotina</taxon>
        <taxon>Mucoromycetes</taxon>
        <taxon>Mucorales</taxon>
        <taxon>Mucorineae</taxon>
        <taxon>Mucoraceae</taxon>
        <taxon>Thamnidium</taxon>
    </lineage>
</organism>
<dbReference type="PANTHER" id="PTHR31057">
    <property type="entry name" value="E3 UFM1-PROTEIN LIGASE 1"/>
    <property type="match status" value="1"/>
</dbReference>
<proteinExistence type="predicted"/>
<sequence length="191" mass="21899">MPVTIQPNLFIQFVEQGIKKGLLQDVTRTLDGEYYLDLKYVNETISKQVETHGKINIEKLSEILAVEQFTVEKAIEELLNIKDWTVIDDLVLTPAFMENLEEQIELQIIKSGSISIVAQAQQMKLPYSLLKSVIDSFDGYAIYSQIPDVISTTEYIENCRSKIRKALESADEYCLSKLYIRISDLHIIFCL</sequence>
<protein>
    <recommendedName>
        <fullName evidence="1">E3 UFM1-protein ligase 1-like N-terminal domain-containing protein</fullName>
    </recommendedName>
</protein>
<dbReference type="GO" id="GO:0034976">
    <property type="term" value="P:response to endoplasmic reticulum stress"/>
    <property type="evidence" value="ECO:0007669"/>
    <property type="project" value="TreeGrafter"/>
</dbReference>
<dbReference type="GO" id="GO:1990592">
    <property type="term" value="P:protein K69-linked ufmylation"/>
    <property type="evidence" value="ECO:0007669"/>
    <property type="project" value="TreeGrafter"/>
</dbReference>
<feature type="domain" description="E3 UFM1-protein ligase 1-like N-terminal" evidence="1">
    <location>
        <begin position="11"/>
        <end position="172"/>
    </location>
</feature>
<dbReference type="Pfam" id="PF09743">
    <property type="entry name" value="E3_UFM1_ligase"/>
    <property type="match status" value="1"/>
</dbReference>
<reference evidence="2" key="1">
    <citation type="submission" date="2021-01" db="EMBL/GenBank/DDBJ databases">
        <title>Metabolic potential, ecology and presence of endohyphal bacteria is reflected in genomic diversity of Mucoromycotina.</title>
        <authorList>
            <person name="Muszewska A."/>
            <person name="Okrasinska A."/>
            <person name="Steczkiewicz K."/>
            <person name="Drgas O."/>
            <person name="Orlowska M."/>
            <person name="Perlinska-Lenart U."/>
            <person name="Aleksandrzak-Piekarczyk T."/>
            <person name="Szatraj K."/>
            <person name="Zielenkiewicz U."/>
            <person name="Pilsyk S."/>
            <person name="Malc E."/>
            <person name="Mieczkowski P."/>
            <person name="Kruszewska J.S."/>
            <person name="Biernat P."/>
            <person name="Pawlowska J."/>
        </authorList>
    </citation>
    <scope>NUCLEOTIDE SEQUENCE</scope>
    <source>
        <strain evidence="2">WA0000018081</strain>
    </source>
</reference>
<dbReference type="InterPro" id="IPR018611">
    <property type="entry name" value="Ufl1"/>
</dbReference>
<accession>A0A8H7VRZ9</accession>
<evidence type="ECO:0000313" key="3">
    <source>
        <dbReference type="Proteomes" id="UP000613177"/>
    </source>
</evidence>
<evidence type="ECO:0000313" key="2">
    <source>
        <dbReference type="EMBL" id="KAG2229192.1"/>
    </source>
</evidence>
<dbReference type="EMBL" id="JAEPRE010000299">
    <property type="protein sequence ID" value="KAG2229192.1"/>
    <property type="molecule type" value="Genomic_DNA"/>
</dbReference>
<dbReference type="GO" id="GO:0005789">
    <property type="term" value="C:endoplasmic reticulum membrane"/>
    <property type="evidence" value="ECO:0007669"/>
    <property type="project" value="TreeGrafter"/>
</dbReference>
<dbReference type="Proteomes" id="UP000613177">
    <property type="component" value="Unassembled WGS sequence"/>
</dbReference>
<dbReference type="AlphaFoldDB" id="A0A8H7VRZ9"/>
<dbReference type="PANTHER" id="PTHR31057:SF0">
    <property type="entry name" value="E3 UFM1-PROTEIN LIGASE 1"/>
    <property type="match status" value="1"/>
</dbReference>